<evidence type="ECO:0000313" key="1">
    <source>
        <dbReference type="EMBL" id="EFF79442.1"/>
    </source>
</evidence>
<name>D4U092_9ACTO</name>
<dbReference type="HOGENOM" id="CLU_3246071_0_0_11"/>
<protein>
    <submittedName>
        <fullName evidence="1">Uncharacterized protein</fullName>
    </submittedName>
</protein>
<reference evidence="1 2" key="1">
    <citation type="submission" date="2009-10" db="EMBL/GenBank/DDBJ databases">
        <authorList>
            <person name="Weinstock G."/>
            <person name="Sodergren E."/>
            <person name="Clifton S."/>
            <person name="Fulton L."/>
            <person name="Fulton B."/>
            <person name="Courtney L."/>
            <person name="Fronick C."/>
            <person name="Harrison M."/>
            <person name="Strong C."/>
            <person name="Farmer C."/>
            <person name="Delahaunty K."/>
            <person name="Markovic C."/>
            <person name="Hall O."/>
            <person name="Minx P."/>
            <person name="Tomlinson C."/>
            <person name="Mitreva M."/>
            <person name="Nelson J."/>
            <person name="Hou S."/>
            <person name="Wollam A."/>
            <person name="Pepin K.H."/>
            <person name="Johnson M."/>
            <person name="Bhonagiri V."/>
            <person name="Nash W.E."/>
            <person name="Warren W."/>
            <person name="Chinwalla A."/>
            <person name="Mardis E.R."/>
            <person name="Wilson R.K."/>
        </authorList>
    </citation>
    <scope>NUCLEOTIDE SEQUENCE [LARGE SCALE GENOMIC DNA]</scope>
    <source>
        <strain evidence="1 2">F0309</strain>
    </source>
</reference>
<gene>
    <name evidence="1" type="ORF">HMPREF0970_01628</name>
</gene>
<dbReference type="EMBL" id="ACYT02000059">
    <property type="protein sequence ID" value="EFF79442.1"/>
    <property type="molecule type" value="Genomic_DNA"/>
</dbReference>
<evidence type="ECO:0000313" key="2">
    <source>
        <dbReference type="Proteomes" id="UP000003150"/>
    </source>
</evidence>
<dbReference type="Proteomes" id="UP000003150">
    <property type="component" value="Unassembled WGS sequence"/>
</dbReference>
<accession>D4U092</accession>
<organism evidence="1 2">
    <name type="scientific">Schaalia odontolytica F0309</name>
    <dbReference type="NCBI Taxonomy" id="649742"/>
    <lineage>
        <taxon>Bacteria</taxon>
        <taxon>Bacillati</taxon>
        <taxon>Actinomycetota</taxon>
        <taxon>Actinomycetes</taxon>
        <taxon>Actinomycetales</taxon>
        <taxon>Actinomycetaceae</taxon>
        <taxon>Schaalia</taxon>
    </lineage>
</organism>
<comment type="caution">
    <text evidence="1">The sequence shown here is derived from an EMBL/GenBank/DDBJ whole genome shotgun (WGS) entry which is preliminary data.</text>
</comment>
<proteinExistence type="predicted"/>
<sequence>MSGRGLVVWGSGAVADLGAPGGVERRWLFPIGASAGSQQLLR</sequence>
<dbReference type="AlphaFoldDB" id="D4U092"/>